<sequence>MDVGKIQQAIDLGDILTDYTNLGKMQDLYPIGLSSIPVVKALMEKNYWHEVFYILPVARWFEAVRNETIDRSTRILIPKLSFIIHMKFVDTIEQNKLNKNISRAGIVNKEKNYYMLHHWRL</sequence>
<dbReference type="VEuPathDB" id="TrichDB:TRFO_21791"/>
<dbReference type="GeneID" id="94836895"/>
<dbReference type="Proteomes" id="UP000179807">
    <property type="component" value="Unassembled WGS sequence"/>
</dbReference>
<proteinExistence type="predicted"/>
<accession>A0A1J4KEF8</accession>
<dbReference type="EMBL" id="MLAK01000642">
    <property type="protein sequence ID" value="OHT09312.1"/>
    <property type="molecule type" value="Genomic_DNA"/>
</dbReference>
<gene>
    <name evidence="1" type="ORF">TRFO_21791</name>
</gene>
<evidence type="ECO:0000313" key="2">
    <source>
        <dbReference type="Proteomes" id="UP000179807"/>
    </source>
</evidence>
<organism evidence="1 2">
    <name type="scientific">Tritrichomonas foetus</name>
    <dbReference type="NCBI Taxonomy" id="1144522"/>
    <lineage>
        <taxon>Eukaryota</taxon>
        <taxon>Metamonada</taxon>
        <taxon>Parabasalia</taxon>
        <taxon>Tritrichomonadida</taxon>
        <taxon>Tritrichomonadidae</taxon>
        <taxon>Tritrichomonas</taxon>
    </lineage>
</organism>
<dbReference type="RefSeq" id="XP_068362448.1">
    <property type="nucleotide sequence ID" value="XM_068502191.1"/>
</dbReference>
<comment type="caution">
    <text evidence="1">The sequence shown here is derived from an EMBL/GenBank/DDBJ whole genome shotgun (WGS) entry which is preliminary data.</text>
</comment>
<evidence type="ECO:0000313" key="1">
    <source>
        <dbReference type="EMBL" id="OHT09312.1"/>
    </source>
</evidence>
<protein>
    <submittedName>
        <fullName evidence="1">Uncharacterized protein</fullName>
    </submittedName>
</protein>
<reference evidence="1" key="1">
    <citation type="submission" date="2016-10" db="EMBL/GenBank/DDBJ databases">
        <authorList>
            <person name="Benchimol M."/>
            <person name="Almeida L.G."/>
            <person name="Vasconcelos A.T."/>
            <person name="Perreira-Neves A."/>
            <person name="Rosa I.A."/>
            <person name="Tasca T."/>
            <person name="Bogo M.R."/>
            <person name="de Souza W."/>
        </authorList>
    </citation>
    <scope>NUCLEOTIDE SEQUENCE [LARGE SCALE GENOMIC DNA]</scope>
    <source>
        <strain evidence="1">K</strain>
    </source>
</reference>
<name>A0A1J4KEF8_9EUKA</name>
<keyword evidence="2" id="KW-1185">Reference proteome</keyword>
<dbReference type="OrthoDB" id="10649594at2759"/>
<dbReference type="AlphaFoldDB" id="A0A1J4KEF8"/>